<dbReference type="Pfam" id="PF14905">
    <property type="entry name" value="OMP_b-brl_3"/>
    <property type="match status" value="1"/>
</dbReference>
<dbReference type="Gene3D" id="2.60.40.1120">
    <property type="entry name" value="Carboxypeptidase-like, regulatory domain"/>
    <property type="match status" value="1"/>
</dbReference>
<name>A0A0A2G183_9PORP</name>
<evidence type="ECO:0000313" key="3">
    <source>
        <dbReference type="Proteomes" id="UP000030134"/>
    </source>
</evidence>
<keyword evidence="3" id="KW-1185">Reference proteome</keyword>
<dbReference type="eggNOG" id="COG1629">
    <property type="taxonomic scope" value="Bacteria"/>
</dbReference>
<dbReference type="InterPro" id="IPR008969">
    <property type="entry name" value="CarboxyPept-like_regulatory"/>
</dbReference>
<evidence type="ECO:0000259" key="1">
    <source>
        <dbReference type="Pfam" id="PF14905"/>
    </source>
</evidence>
<evidence type="ECO:0000313" key="2">
    <source>
        <dbReference type="EMBL" id="KGN97038.1"/>
    </source>
</evidence>
<comment type="caution">
    <text evidence="2">The sequence shown here is derived from an EMBL/GenBank/DDBJ whole genome shotgun (WGS) entry which is preliminary data.</text>
</comment>
<dbReference type="EMBL" id="JQZW01000019">
    <property type="protein sequence ID" value="KGN97038.1"/>
    <property type="molecule type" value="Genomic_DNA"/>
</dbReference>
<dbReference type="AlphaFoldDB" id="A0A0A2G183"/>
<dbReference type="SUPFAM" id="SSF56935">
    <property type="entry name" value="Porins"/>
    <property type="match status" value="1"/>
</dbReference>
<proteinExistence type="predicted"/>
<accession>A0A0A2G183</accession>
<dbReference type="Proteomes" id="UP000030134">
    <property type="component" value="Unassembled WGS sequence"/>
</dbReference>
<sequence length="772" mass="87272">MRFFIFTLLFVVAGQVCLAQENIYQLRGVITTSEREALPAATITLQDSIQKNVIGAVSDANGRYALKLHKAGRYLVKIRCVGYKTLLKSITVTQSYTEQDFILEENTEELSEVVVIAKHTKLKPNGNIRVQFKGNPMSKGKSMGEALRFVPSIEVIGDNLLINGKEDNLIYIGDQVITLQQLNTIPASMIDHIEVIPNPGVSFGKGVKGGIIMVTLRAQEGILGSTTLPLQFDRLGLVEVMPMLFLQYQKGDVTFYNTLRGGLGRYTTKYERQDRYEASSSSLAKTIIDSKTRDYAVMDNLGVQYQINKQQRLGFFGGVVYDIPQVTTKNTNAQMQNILTQRYNQQSLNVSGGLSYNAHLNICEGMNISSTISYSHSQNNLANYYTSTKDNTAFSKNRTRYFVVNPKASLSFVNGHLLTGGITYAYAFDQNNTDGISDSSLKQLTEKKFIISGFDFAPFIEYSKMFGKRIYLQAGISYQTTVMQYRDLLHQNQDYKVPNHGLYPKMLLQYMINPNQASGIALVYRHFFSLPNYGYYSPIATYHTENLYSIGNQKLKQETFDEMELNYYLNRDWNFTYRLCYGRDIIQIMTYPDESAPNLFYTQPNNIGTQWHHYASASFNKHLFSFWHTNNLLYLRHDREQMPQRSVQSLSIGGTSTHQLALSKSTGVTIAFSGQSAQQKLGYTLGAQFALDAGCYTSLLRDQLQLSLSLNNILHSQNTLTTRIGNSELIRFDLSPRTRLKLSITYTFSSGDKVDRVRGEKASTLSQEKPIL</sequence>
<keyword evidence="2" id="KW-0675">Receptor</keyword>
<protein>
    <submittedName>
        <fullName evidence="2">TonB-dependent receptor</fullName>
    </submittedName>
</protein>
<organism evidence="2 3">
    <name type="scientific">Porphyromonas gingivicanis</name>
    <dbReference type="NCBI Taxonomy" id="266762"/>
    <lineage>
        <taxon>Bacteria</taxon>
        <taxon>Pseudomonadati</taxon>
        <taxon>Bacteroidota</taxon>
        <taxon>Bacteroidia</taxon>
        <taxon>Bacteroidales</taxon>
        <taxon>Porphyromonadaceae</taxon>
        <taxon>Porphyromonas</taxon>
    </lineage>
</organism>
<gene>
    <name evidence="2" type="ORF">HQ36_08350</name>
</gene>
<dbReference type="InterPro" id="IPR041700">
    <property type="entry name" value="OMP_b-brl_3"/>
</dbReference>
<dbReference type="STRING" id="266762.HQ36_08350"/>
<dbReference type="Pfam" id="PF13715">
    <property type="entry name" value="CarbopepD_reg_2"/>
    <property type="match status" value="1"/>
</dbReference>
<dbReference type="SUPFAM" id="SSF49464">
    <property type="entry name" value="Carboxypeptidase regulatory domain-like"/>
    <property type="match status" value="1"/>
</dbReference>
<reference evidence="2 3" key="1">
    <citation type="submission" date="2014-08" db="EMBL/GenBank/DDBJ databases">
        <title>Porphyromonas gingivicanis strain:COT-022_OH1391 Genome sequencing.</title>
        <authorList>
            <person name="Wallis C."/>
            <person name="Deusch O."/>
            <person name="O'Flynn C."/>
            <person name="Davis I."/>
            <person name="Jospin G."/>
            <person name="Darling A.E."/>
            <person name="Coil D.A."/>
            <person name="Alexiev A."/>
            <person name="Horsfall A."/>
            <person name="Kirkwood N."/>
            <person name="Harris S."/>
            <person name="Eisen J.A."/>
        </authorList>
    </citation>
    <scope>NUCLEOTIDE SEQUENCE [LARGE SCALE GENOMIC DNA]</scope>
    <source>
        <strain evidence="3">COT-022 OH1391</strain>
    </source>
</reference>
<feature type="domain" description="Outer membrane protein beta-barrel" evidence="1">
    <location>
        <begin position="442"/>
        <end position="746"/>
    </location>
</feature>